<dbReference type="Pfam" id="PF02330">
    <property type="entry name" value="MAM33"/>
    <property type="match status" value="1"/>
</dbReference>
<dbReference type="InterPro" id="IPR036561">
    <property type="entry name" value="MAM33_sf"/>
</dbReference>
<dbReference type="AlphaFoldDB" id="A0AAN6YRD0"/>
<proteinExistence type="predicted"/>
<name>A0AAN6YRD0_9PEZI</name>
<gene>
    <name evidence="2" type="ORF">N656DRAFT_845940</name>
</gene>
<organism evidence="2 3">
    <name type="scientific">Canariomyces notabilis</name>
    <dbReference type="NCBI Taxonomy" id="2074819"/>
    <lineage>
        <taxon>Eukaryota</taxon>
        <taxon>Fungi</taxon>
        <taxon>Dikarya</taxon>
        <taxon>Ascomycota</taxon>
        <taxon>Pezizomycotina</taxon>
        <taxon>Sordariomycetes</taxon>
        <taxon>Sordariomycetidae</taxon>
        <taxon>Sordariales</taxon>
        <taxon>Chaetomiaceae</taxon>
        <taxon>Canariomyces</taxon>
    </lineage>
</organism>
<sequence length="302" mass="33059">MMSLRAIARAAPRTLARASAASSITRCQRTSASILHARPAAFLRPQQASAFSSSVLRRAPAGEVDEELSAKLASEIEFENDVRENEPLPASIKDFLDNSPFQLEDIPGREDVTLTRTFGDEKITVTFSIADLHQFDSGMMDEDPALDDEMDALESGRDGRGQQNAQGGAADLSEDEGHDDLGPEDSVAPARLNIVIEKPGKGALNVEALAQDGTIVVENVFYYKDAKLAHSSSPEAVHAAQDTYPGPPFGNLDEDLQILMERYLEERGITQSLAMFAHDYMDVKEQREYVSWLNNVKAFVDA</sequence>
<reference evidence="2" key="2">
    <citation type="submission" date="2023-05" db="EMBL/GenBank/DDBJ databases">
        <authorList>
            <consortium name="Lawrence Berkeley National Laboratory"/>
            <person name="Steindorff A."/>
            <person name="Hensen N."/>
            <person name="Bonometti L."/>
            <person name="Westerberg I."/>
            <person name="Brannstrom I.O."/>
            <person name="Guillou S."/>
            <person name="Cros-Aarteil S."/>
            <person name="Calhoun S."/>
            <person name="Haridas S."/>
            <person name="Kuo A."/>
            <person name="Mondo S."/>
            <person name="Pangilinan J."/>
            <person name="Riley R."/>
            <person name="Labutti K."/>
            <person name="Andreopoulos B."/>
            <person name="Lipzen A."/>
            <person name="Chen C."/>
            <person name="Yanf M."/>
            <person name="Daum C."/>
            <person name="Ng V."/>
            <person name="Clum A."/>
            <person name="Ohm R."/>
            <person name="Martin F."/>
            <person name="Silar P."/>
            <person name="Natvig D."/>
            <person name="Lalanne C."/>
            <person name="Gautier V."/>
            <person name="Ament-Velasquez S.L."/>
            <person name="Kruys A."/>
            <person name="Hutchinson M.I."/>
            <person name="Powell A.J."/>
            <person name="Barry K."/>
            <person name="Miller A.N."/>
            <person name="Grigoriev I.V."/>
            <person name="Debuchy R."/>
            <person name="Gladieux P."/>
            <person name="Thoren M.H."/>
            <person name="Johannesson H."/>
        </authorList>
    </citation>
    <scope>NUCLEOTIDE SEQUENCE</scope>
    <source>
        <strain evidence="2">CBS 508.74</strain>
    </source>
</reference>
<dbReference type="GeneID" id="89943343"/>
<protein>
    <submittedName>
        <fullName evidence="2">Mitochondrial glycoprotein</fullName>
    </submittedName>
</protein>
<dbReference type="GO" id="GO:0042256">
    <property type="term" value="P:cytosolic ribosome assembly"/>
    <property type="evidence" value="ECO:0007669"/>
    <property type="project" value="TreeGrafter"/>
</dbReference>
<reference evidence="2" key="1">
    <citation type="journal article" date="2023" name="Mol. Phylogenet. Evol.">
        <title>Genome-scale phylogeny and comparative genomics of the fungal order Sordariales.</title>
        <authorList>
            <person name="Hensen N."/>
            <person name="Bonometti L."/>
            <person name="Westerberg I."/>
            <person name="Brannstrom I.O."/>
            <person name="Guillou S."/>
            <person name="Cros-Aarteil S."/>
            <person name="Calhoun S."/>
            <person name="Haridas S."/>
            <person name="Kuo A."/>
            <person name="Mondo S."/>
            <person name="Pangilinan J."/>
            <person name="Riley R."/>
            <person name="LaButti K."/>
            <person name="Andreopoulos B."/>
            <person name="Lipzen A."/>
            <person name="Chen C."/>
            <person name="Yan M."/>
            <person name="Daum C."/>
            <person name="Ng V."/>
            <person name="Clum A."/>
            <person name="Steindorff A."/>
            <person name="Ohm R.A."/>
            <person name="Martin F."/>
            <person name="Silar P."/>
            <person name="Natvig D.O."/>
            <person name="Lalanne C."/>
            <person name="Gautier V."/>
            <person name="Ament-Velasquez S.L."/>
            <person name="Kruys A."/>
            <person name="Hutchinson M.I."/>
            <person name="Powell A.J."/>
            <person name="Barry K."/>
            <person name="Miller A.N."/>
            <person name="Grigoriev I.V."/>
            <person name="Debuchy R."/>
            <person name="Gladieux P."/>
            <person name="Hiltunen Thoren M."/>
            <person name="Johannesson H."/>
        </authorList>
    </citation>
    <scope>NUCLEOTIDE SEQUENCE</scope>
    <source>
        <strain evidence="2">CBS 508.74</strain>
    </source>
</reference>
<dbReference type="SUPFAM" id="SSF54529">
    <property type="entry name" value="Mitochondrial glycoprotein MAM33-like"/>
    <property type="match status" value="1"/>
</dbReference>
<comment type="caution">
    <text evidence="2">The sequence shown here is derived from an EMBL/GenBank/DDBJ whole genome shotgun (WGS) entry which is preliminary data.</text>
</comment>
<dbReference type="PANTHER" id="PTHR10826">
    <property type="entry name" value="COMPLEMENT COMPONENT 1"/>
    <property type="match status" value="1"/>
</dbReference>
<feature type="compositionally biased region" description="Low complexity" evidence="1">
    <location>
        <begin position="161"/>
        <end position="171"/>
    </location>
</feature>
<dbReference type="EMBL" id="MU853345">
    <property type="protein sequence ID" value="KAK4111623.1"/>
    <property type="molecule type" value="Genomic_DNA"/>
</dbReference>
<evidence type="ECO:0000256" key="1">
    <source>
        <dbReference type="SAM" id="MobiDB-lite"/>
    </source>
</evidence>
<keyword evidence="3" id="KW-1185">Reference proteome</keyword>
<feature type="region of interest" description="Disordered" evidence="1">
    <location>
        <begin position="151"/>
        <end position="186"/>
    </location>
</feature>
<evidence type="ECO:0000313" key="3">
    <source>
        <dbReference type="Proteomes" id="UP001302812"/>
    </source>
</evidence>
<dbReference type="Gene3D" id="3.10.280.10">
    <property type="entry name" value="Mitochondrial glycoprotein"/>
    <property type="match status" value="1"/>
</dbReference>
<dbReference type="RefSeq" id="XP_064669193.1">
    <property type="nucleotide sequence ID" value="XM_064819217.1"/>
</dbReference>
<dbReference type="InterPro" id="IPR003428">
    <property type="entry name" value="MAM33"/>
</dbReference>
<dbReference type="GO" id="GO:0005759">
    <property type="term" value="C:mitochondrial matrix"/>
    <property type="evidence" value="ECO:0007669"/>
    <property type="project" value="InterPro"/>
</dbReference>
<dbReference type="PANTHER" id="PTHR10826:SF1">
    <property type="entry name" value="COMPLEMENT COMPONENT 1 Q SUBCOMPONENT-BINDING PROTEIN, MITOCHONDRIAL"/>
    <property type="match status" value="1"/>
</dbReference>
<dbReference type="Proteomes" id="UP001302812">
    <property type="component" value="Unassembled WGS sequence"/>
</dbReference>
<evidence type="ECO:0000313" key="2">
    <source>
        <dbReference type="EMBL" id="KAK4111623.1"/>
    </source>
</evidence>
<accession>A0AAN6YRD0</accession>